<sequence>MKLLTLNCHSWQEENQEEKIVHIVQAIKENSYDVIALQEVNQVFKDRTKNGIVKLKSNNFAVALLEELKKLGEEGYSLLWDFCHLYESFEEGLAIITKHPVVEKHSFYVSSIKDFNNWKTRKIVGATIQYGEQQLTCYSCHMGWWHDKEEPFIHQAEMLFKNVNMDKTSFFMGDFNNDAFISNEGYEYLLNNGLIDTYNLAERKDDGVTVRGEIAGWEGNVLRKRIDLILTNKPVKVAYSKVIFNNINKPIVSDHFGVEVKLDILWK</sequence>
<evidence type="ECO:0000313" key="3">
    <source>
        <dbReference type="EMBL" id="TRZ40528.1"/>
    </source>
</evidence>
<keyword evidence="3" id="KW-0540">Nuclease</keyword>
<comment type="caution">
    <text evidence="3">The sequence shown here is derived from an EMBL/GenBank/DDBJ whole genome shotgun (WGS) entry which is preliminary data.</text>
</comment>
<dbReference type="Proteomes" id="UP000319837">
    <property type="component" value="Unassembled WGS sequence"/>
</dbReference>
<dbReference type="InterPro" id="IPR005135">
    <property type="entry name" value="Endo/exonuclease/phosphatase"/>
</dbReference>
<dbReference type="Gene3D" id="3.60.10.10">
    <property type="entry name" value="Endonuclease/exonuclease/phosphatase"/>
    <property type="match status" value="1"/>
</dbReference>
<evidence type="ECO:0000256" key="1">
    <source>
        <dbReference type="ARBA" id="ARBA00022801"/>
    </source>
</evidence>
<protein>
    <submittedName>
        <fullName evidence="3">Endonuclease</fullName>
    </submittedName>
</protein>
<keyword evidence="1" id="KW-0378">Hydrolase</keyword>
<dbReference type="GO" id="GO:0016787">
    <property type="term" value="F:hydrolase activity"/>
    <property type="evidence" value="ECO:0007669"/>
    <property type="project" value="UniProtKB-KW"/>
</dbReference>
<dbReference type="EMBL" id="RIBP01000001">
    <property type="protein sequence ID" value="TRZ40528.1"/>
    <property type="molecule type" value="Genomic_DNA"/>
</dbReference>
<accession>A0A553SU74</accession>
<dbReference type="CDD" id="cd09079">
    <property type="entry name" value="RgfB-like"/>
    <property type="match status" value="1"/>
</dbReference>
<dbReference type="Pfam" id="PF03372">
    <property type="entry name" value="Exo_endo_phos"/>
    <property type="match status" value="1"/>
</dbReference>
<reference evidence="4" key="1">
    <citation type="submission" date="2018-10" db="EMBL/GenBank/DDBJ databases">
        <title>FDA dAtabase for Regulatory Grade micrObial Sequences (FDA-ARGOS): Supporting development and validation of Infectious Disease Dx tests.</title>
        <authorList>
            <person name="Minogue T."/>
            <person name="Wolcott M."/>
            <person name="Wasieloski L."/>
            <person name="Aguilar W."/>
            <person name="Moore D."/>
            <person name="Tallon L."/>
            <person name="Sadzewicz L."/>
            <person name="Sengamalay N."/>
            <person name="Ott S."/>
            <person name="Godinez A."/>
            <person name="Nagaraj S."/>
            <person name="Vavikolanu K."/>
            <person name="Vyas G."/>
            <person name="Nadendla S."/>
            <person name="George J."/>
            <person name="Sichtig H."/>
        </authorList>
    </citation>
    <scope>NUCLEOTIDE SEQUENCE [LARGE SCALE GENOMIC DNA]</scope>
    <source>
        <strain evidence="4">FDAARGOS_343</strain>
    </source>
</reference>
<dbReference type="AlphaFoldDB" id="A0A553SU74"/>
<evidence type="ECO:0000259" key="2">
    <source>
        <dbReference type="Pfam" id="PF03372"/>
    </source>
</evidence>
<dbReference type="InterPro" id="IPR051547">
    <property type="entry name" value="TDP2-like"/>
</dbReference>
<dbReference type="PANTHER" id="PTHR15822:SF23">
    <property type="entry name" value="ENDONUCLEASE_EXONUCLEASE_PHOSPHATASE FAMILY PROTEIN"/>
    <property type="match status" value="1"/>
</dbReference>
<name>A0A553SU74_NIACI</name>
<dbReference type="SUPFAM" id="SSF56219">
    <property type="entry name" value="DNase I-like"/>
    <property type="match status" value="1"/>
</dbReference>
<proteinExistence type="predicted"/>
<keyword evidence="3" id="KW-0255">Endonuclease</keyword>
<gene>
    <name evidence="3" type="ORF">CEQ21_06390</name>
</gene>
<feature type="domain" description="Endonuclease/exonuclease/phosphatase" evidence="2">
    <location>
        <begin position="19"/>
        <end position="255"/>
    </location>
</feature>
<dbReference type="PANTHER" id="PTHR15822">
    <property type="entry name" value="TRAF AND TNF RECEPTOR-ASSOCIATED PROTEIN"/>
    <property type="match status" value="1"/>
</dbReference>
<evidence type="ECO:0000313" key="4">
    <source>
        <dbReference type="Proteomes" id="UP000319837"/>
    </source>
</evidence>
<dbReference type="InterPro" id="IPR036691">
    <property type="entry name" value="Endo/exonu/phosph_ase_sf"/>
</dbReference>
<dbReference type="RefSeq" id="WP_185763916.1">
    <property type="nucleotide sequence ID" value="NZ_RIBP01000001.1"/>
</dbReference>
<organism evidence="3 4">
    <name type="scientific">Niallia circulans</name>
    <name type="common">Bacillus circulans</name>
    <dbReference type="NCBI Taxonomy" id="1397"/>
    <lineage>
        <taxon>Bacteria</taxon>
        <taxon>Bacillati</taxon>
        <taxon>Bacillota</taxon>
        <taxon>Bacilli</taxon>
        <taxon>Bacillales</taxon>
        <taxon>Bacillaceae</taxon>
        <taxon>Niallia</taxon>
    </lineage>
</organism>
<dbReference type="GO" id="GO:0004519">
    <property type="term" value="F:endonuclease activity"/>
    <property type="evidence" value="ECO:0007669"/>
    <property type="project" value="UniProtKB-KW"/>
</dbReference>